<evidence type="ECO:0000313" key="8">
    <source>
        <dbReference type="Proteomes" id="UP000327013"/>
    </source>
</evidence>
<evidence type="ECO:0000256" key="5">
    <source>
        <dbReference type="ARBA" id="ARBA00024045"/>
    </source>
</evidence>
<comment type="similarity">
    <text evidence="5">Belongs to the HIPP family.</text>
</comment>
<evidence type="ECO:0000256" key="3">
    <source>
        <dbReference type="ARBA" id="ARBA00023288"/>
    </source>
</evidence>
<dbReference type="CDD" id="cd00371">
    <property type="entry name" value="HMA"/>
    <property type="match status" value="1"/>
</dbReference>
<dbReference type="AlphaFoldDB" id="A0A5N6QWU4"/>
<evidence type="ECO:0000256" key="1">
    <source>
        <dbReference type="ARBA" id="ARBA00022481"/>
    </source>
</evidence>
<evidence type="ECO:0000313" key="7">
    <source>
        <dbReference type="EMBL" id="KAE8022017.1"/>
    </source>
</evidence>
<evidence type="ECO:0000256" key="4">
    <source>
        <dbReference type="ARBA" id="ARBA00023289"/>
    </source>
</evidence>
<dbReference type="PANTHER" id="PTHR45868:SF19">
    <property type="entry name" value="HEAVY METAL-ASSOCIATED ISOPRENYLATED PLANT PROTEIN 37"/>
    <property type="match status" value="1"/>
</dbReference>
<keyword evidence="3" id="KW-0449">Lipoprotein</keyword>
<dbReference type="GO" id="GO:0046872">
    <property type="term" value="F:metal ion binding"/>
    <property type="evidence" value="ECO:0007669"/>
    <property type="project" value="UniProtKB-KW"/>
</dbReference>
<keyword evidence="1" id="KW-0488">Methylation</keyword>
<dbReference type="PROSITE" id="PS50846">
    <property type="entry name" value="HMA_2"/>
    <property type="match status" value="1"/>
</dbReference>
<dbReference type="OrthoDB" id="689350at2759"/>
<reference evidence="7 8" key="1">
    <citation type="submission" date="2019-06" db="EMBL/GenBank/DDBJ databases">
        <title>A chromosomal-level reference genome of Carpinus fangiana (Coryloideae, Betulaceae).</title>
        <authorList>
            <person name="Yang X."/>
            <person name="Wang Z."/>
            <person name="Zhang L."/>
            <person name="Hao G."/>
            <person name="Liu J."/>
            <person name="Yang Y."/>
        </authorList>
    </citation>
    <scope>NUCLEOTIDE SEQUENCE [LARGE SCALE GENOMIC DNA]</scope>
    <source>
        <strain evidence="7">Cfa_2016G</strain>
        <tissue evidence="7">Leaf</tissue>
    </source>
</reference>
<organism evidence="7 8">
    <name type="scientific">Carpinus fangiana</name>
    <dbReference type="NCBI Taxonomy" id="176857"/>
    <lineage>
        <taxon>Eukaryota</taxon>
        <taxon>Viridiplantae</taxon>
        <taxon>Streptophyta</taxon>
        <taxon>Embryophyta</taxon>
        <taxon>Tracheophyta</taxon>
        <taxon>Spermatophyta</taxon>
        <taxon>Magnoliopsida</taxon>
        <taxon>eudicotyledons</taxon>
        <taxon>Gunneridae</taxon>
        <taxon>Pentapetalae</taxon>
        <taxon>rosids</taxon>
        <taxon>fabids</taxon>
        <taxon>Fagales</taxon>
        <taxon>Betulaceae</taxon>
        <taxon>Carpinus</taxon>
    </lineage>
</organism>
<protein>
    <recommendedName>
        <fullName evidence="6">HMA domain-containing protein</fullName>
    </recommendedName>
</protein>
<keyword evidence="8" id="KW-1185">Reference proteome</keyword>
<evidence type="ECO:0000259" key="6">
    <source>
        <dbReference type="PROSITE" id="PS50846"/>
    </source>
</evidence>
<dbReference type="InterPro" id="IPR036163">
    <property type="entry name" value="HMA_dom_sf"/>
</dbReference>
<keyword evidence="4" id="KW-0636">Prenylation</keyword>
<dbReference type="Proteomes" id="UP000327013">
    <property type="component" value="Chromosome 3"/>
</dbReference>
<dbReference type="Pfam" id="PF00403">
    <property type="entry name" value="HMA"/>
    <property type="match status" value="1"/>
</dbReference>
<sequence length="252" mass="27964">MQKVKKLLRKIGGVYQVSIDADEQKVTVTGSVDSSTLINKLVRSGKHAELWSPISNKKQAKLVNDDNNQNQTQYLMNGLNASKNQLMFPTFGREDNGWGSERYFDQSRGTEAETGEFDQNLIAAMQNANLGGDGVLPIGGHDKLENIIPLSGHAGFHGNSSAGFVGLGGHEFGGYQDIPRALPIHEYDHPSSMLMANRQVCHYNYPSTEMMNIYMHDRNTLNNMVMNDSVHMHQPQMINPTSSLLSMSGNFY</sequence>
<feature type="domain" description="HMA" evidence="6">
    <location>
        <begin position="1"/>
        <end position="49"/>
    </location>
</feature>
<dbReference type="PANTHER" id="PTHR45868">
    <property type="entry name" value="HEAVY METAL-ASSOCIATED ISOPRENYLATED PLANT PROTEIN 33-RELATED"/>
    <property type="match status" value="1"/>
</dbReference>
<dbReference type="Gene3D" id="3.30.70.100">
    <property type="match status" value="1"/>
</dbReference>
<dbReference type="SUPFAM" id="SSF55008">
    <property type="entry name" value="HMA, heavy metal-associated domain"/>
    <property type="match status" value="1"/>
</dbReference>
<proteinExistence type="inferred from homology"/>
<dbReference type="EMBL" id="CM017323">
    <property type="protein sequence ID" value="KAE8022017.1"/>
    <property type="molecule type" value="Genomic_DNA"/>
</dbReference>
<accession>A0A5N6QWU4</accession>
<keyword evidence="2" id="KW-0479">Metal-binding</keyword>
<gene>
    <name evidence="7" type="ORF">FH972_007857</name>
</gene>
<evidence type="ECO:0000256" key="2">
    <source>
        <dbReference type="ARBA" id="ARBA00022723"/>
    </source>
</evidence>
<name>A0A5N6QWU4_9ROSI</name>
<dbReference type="InterPro" id="IPR006121">
    <property type="entry name" value="HMA_dom"/>
</dbReference>